<dbReference type="Proteomes" id="UP000252345">
    <property type="component" value="Unassembled WGS sequence"/>
</dbReference>
<dbReference type="OrthoDB" id="7505659at2"/>
<evidence type="ECO:0000313" key="5">
    <source>
        <dbReference type="EMBL" id="RBP99456.1"/>
    </source>
</evidence>
<evidence type="ECO:0000313" key="6">
    <source>
        <dbReference type="Proteomes" id="UP000252345"/>
    </source>
</evidence>
<evidence type="ECO:0000259" key="4">
    <source>
        <dbReference type="PROSITE" id="PS50977"/>
    </source>
</evidence>
<feature type="compositionally biased region" description="Basic residues" evidence="3">
    <location>
        <begin position="1"/>
        <end position="11"/>
    </location>
</feature>
<dbReference type="EMBL" id="PDCH01000005">
    <property type="protein sequence ID" value="RBP99456.1"/>
    <property type="molecule type" value="Genomic_DNA"/>
</dbReference>
<feature type="domain" description="HTH tetR-type" evidence="4">
    <location>
        <begin position="30"/>
        <end position="90"/>
    </location>
</feature>
<evidence type="ECO:0000256" key="1">
    <source>
        <dbReference type="ARBA" id="ARBA00023125"/>
    </source>
</evidence>
<sequence>MSMSSKGRRPPIHTGAAGRPINHHERLAPQKRRARIAKEAARLIARYGSYGVSMQAIADAVGLTLPGLYHYVRNREELLSLIIETYYDDGAFSFESSLPPEELRGLEVGRDEQGRKLYSLPRYLNGIVKRNAQRMELVMLFMRLAVEAHDPQHPAYGYYRGRHAKMIGFMDGIRWKLPDGYRGQEAFHGLVRTAYCAMDGVQVQALTNPDDGIIELWAKADRVLFPSPEWDGCR</sequence>
<dbReference type="SUPFAM" id="SSF46689">
    <property type="entry name" value="Homeodomain-like"/>
    <property type="match status" value="1"/>
</dbReference>
<dbReference type="InterPro" id="IPR009057">
    <property type="entry name" value="Homeodomain-like_sf"/>
</dbReference>
<dbReference type="PANTHER" id="PTHR30055">
    <property type="entry name" value="HTH-TYPE TRANSCRIPTIONAL REGULATOR RUTR"/>
    <property type="match status" value="1"/>
</dbReference>
<keyword evidence="1 2" id="KW-0238">DNA-binding</keyword>
<accession>A0A366KCJ2</accession>
<protein>
    <submittedName>
        <fullName evidence="5">TetR family transcriptional regulator</fullName>
    </submittedName>
</protein>
<dbReference type="GO" id="GO:0003700">
    <property type="term" value="F:DNA-binding transcription factor activity"/>
    <property type="evidence" value="ECO:0007669"/>
    <property type="project" value="TreeGrafter"/>
</dbReference>
<organism evidence="5 6">
    <name type="scientific">Bifidobacterium xylocopae</name>
    <dbReference type="NCBI Taxonomy" id="2493119"/>
    <lineage>
        <taxon>Bacteria</taxon>
        <taxon>Bacillati</taxon>
        <taxon>Actinomycetota</taxon>
        <taxon>Actinomycetes</taxon>
        <taxon>Bifidobacteriales</taxon>
        <taxon>Bifidobacteriaceae</taxon>
        <taxon>Bifidobacterium</taxon>
    </lineage>
</organism>
<dbReference type="RefSeq" id="WP_113853227.1">
    <property type="nucleotide sequence ID" value="NZ_PDCH01000005.1"/>
</dbReference>
<dbReference type="GO" id="GO:0000976">
    <property type="term" value="F:transcription cis-regulatory region binding"/>
    <property type="evidence" value="ECO:0007669"/>
    <property type="project" value="TreeGrafter"/>
</dbReference>
<reference evidence="5 6" key="1">
    <citation type="submission" date="2017-10" db="EMBL/GenBank/DDBJ databases">
        <title>Bifidobacterium xylocopum sp. nov. and Bifidobacterium aemilianum sp. nov., from the carpenter bee (Xylocopa violacea) digestive tract.</title>
        <authorList>
            <person name="Alberoni D."/>
            <person name="Baffoni L."/>
            <person name="Di Gioia D."/>
            <person name="Gaggia F."/>
            <person name="Biavati B."/>
        </authorList>
    </citation>
    <scope>NUCLEOTIDE SEQUENCE [LARGE SCALE GENOMIC DNA]</scope>
    <source>
        <strain evidence="5 6">XV2</strain>
    </source>
</reference>
<feature type="DNA-binding region" description="H-T-H motif" evidence="2">
    <location>
        <begin position="53"/>
        <end position="72"/>
    </location>
</feature>
<dbReference type="PANTHER" id="PTHR30055:SF237">
    <property type="entry name" value="TRANSCRIPTIONAL REPRESSOR MCE3R"/>
    <property type="match status" value="1"/>
</dbReference>
<proteinExistence type="predicted"/>
<dbReference type="AlphaFoldDB" id="A0A366KCJ2"/>
<name>A0A366KCJ2_9BIFI</name>
<evidence type="ECO:0000256" key="2">
    <source>
        <dbReference type="PROSITE-ProRule" id="PRU00335"/>
    </source>
</evidence>
<dbReference type="InterPro" id="IPR050109">
    <property type="entry name" value="HTH-type_TetR-like_transc_reg"/>
</dbReference>
<dbReference type="Pfam" id="PF00440">
    <property type="entry name" value="TetR_N"/>
    <property type="match status" value="1"/>
</dbReference>
<dbReference type="Gene3D" id="1.10.357.10">
    <property type="entry name" value="Tetracycline Repressor, domain 2"/>
    <property type="match status" value="1"/>
</dbReference>
<comment type="caution">
    <text evidence="5">The sequence shown here is derived from an EMBL/GenBank/DDBJ whole genome shotgun (WGS) entry which is preliminary data.</text>
</comment>
<keyword evidence="6" id="KW-1185">Reference proteome</keyword>
<feature type="region of interest" description="Disordered" evidence="3">
    <location>
        <begin position="1"/>
        <end position="32"/>
    </location>
</feature>
<dbReference type="PROSITE" id="PS50977">
    <property type="entry name" value="HTH_TETR_2"/>
    <property type="match status" value="1"/>
</dbReference>
<dbReference type="InterPro" id="IPR001647">
    <property type="entry name" value="HTH_TetR"/>
</dbReference>
<gene>
    <name evidence="5" type="ORF">CRD59_03545</name>
</gene>
<evidence type="ECO:0000256" key="3">
    <source>
        <dbReference type="SAM" id="MobiDB-lite"/>
    </source>
</evidence>